<reference evidence="2" key="1">
    <citation type="submission" date="2021-01" db="EMBL/GenBank/DDBJ databases">
        <authorList>
            <person name="Corre E."/>
            <person name="Pelletier E."/>
            <person name="Niang G."/>
            <person name="Scheremetjew M."/>
            <person name="Finn R."/>
            <person name="Kale V."/>
            <person name="Holt S."/>
            <person name="Cochrane G."/>
            <person name="Meng A."/>
            <person name="Brown T."/>
            <person name="Cohen L."/>
        </authorList>
    </citation>
    <scope>NUCLEOTIDE SEQUENCE</scope>
    <source>
        <strain evidence="2">CCMP1205</strain>
    </source>
</reference>
<sequence length="426" mass="45644">MTLEEVNPLLGDLPSRGNFASIASRRTTTTTTTTLLLLCAATTTLVWGQQQGGPSSSFYDVHQGGGDLTTTSPSSPSACDLSAEQRSQLSSSPALFLGVVDATDPANAGVEFSWTFPPSLDPACASSFEIVCEELDEDLQGGMKNAKSAVQHRVGSLSPEKRNAGLAVLKGLESGRVYTCALTLPSASPPSSSSSRGEVQSRGVYLEPGFPKVLKDTSPGGAACVTGRTAGLVNATAMYVEDGCEGVFLMPGRSRRSPALGLMCSSAEGTRTECYLPDMDMDDDVFEGIEVFWQTSTEDCVPGRTFGFASREDMFVLDGCEGQFLVYRAEEDSTTTTTSPTFSSSSFVVDCGGGSRKHPSYDQKVSRRRWWCLWLCRTEADDPLGFYTCPLEPVEAYEDLDIPRRSSNLSSEGEEEDPRPVVKSSP</sequence>
<feature type="region of interest" description="Disordered" evidence="1">
    <location>
        <begin position="400"/>
        <end position="426"/>
    </location>
</feature>
<feature type="compositionally biased region" description="Polar residues" evidence="1">
    <location>
        <begin position="68"/>
        <end position="77"/>
    </location>
</feature>
<dbReference type="AlphaFoldDB" id="A0A7S2SY02"/>
<proteinExistence type="predicted"/>
<evidence type="ECO:0000313" key="2">
    <source>
        <dbReference type="EMBL" id="CAD9712749.1"/>
    </source>
</evidence>
<dbReference type="Pfam" id="PF11218">
    <property type="entry name" value="DUF3011"/>
    <property type="match status" value="1"/>
</dbReference>
<gene>
    <name evidence="2" type="ORF">CPRI1469_LOCUS1598</name>
</gene>
<accession>A0A7S2SY02</accession>
<feature type="region of interest" description="Disordered" evidence="1">
    <location>
        <begin position="56"/>
        <end position="84"/>
    </location>
</feature>
<organism evidence="2">
    <name type="scientific">Chloropicon primus</name>
    <dbReference type="NCBI Taxonomy" id="1764295"/>
    <lineage>
        <taxon>Eukaryota</taxon>
        <taxon>Viridiplantae</taxon>
        <taxon>Chlorophyta</taxon>
        <taxon>Chloropicophyceae</taxon>
        <taxon>Chloropicales</taxon>
        <taxon>Chloropicaceae</taxon>
        <taxon>Chloropicon</taxon>
    </lineage>
</organism>
<name>A0A7S2SY02_9CHLO</name>
<dbReference type="EMBL" id="HBHL01002643">
    <property type="protein sequence ID" value="CAD9712749.1"/>
    <property type="molecule type" value="Transcribed_RNA"/>
</dbReference>
<dbReference type="InterPro" id="IPR021381">
    <property type="entry name" value="DUF3011"/>
</dbReference>
<evidence type="ECO:0000256" key="1">
    <source>
        <dbReference type="SAM" id="MobiDB-lite"/>
    </source>
</evidence>
<protein>
    <submittedName>
        <fullName evidence="2">Uncharacterized protein</fullName>
    </submittedName>
</protein>